<protein>
    <submittedName>
        <fullName evidence="1">Uncharacterized protein</fullName>
    </submittedName>
</protein>
<name>A0A0R2KKV5_9LACO</name>
<organism evidence="1 2">
    <name type="scientific">Ligilactobacillus ceti DSM 22408</name>
    <dbReference type="NCBI Taxonomy" id="1122146"/>
    <lineage>
        <taxon>Bacteria</taxon>
        <taxon>Bacillati</taxon>
        <taxon>Bacillota</taxon>
        <taxon>Bacilli</taxon>
        <taxon>Lactobacillales</taxon>
        <taxon>Lactobacillaceae</taxon>
        <taxon>Ligilactobacillus</taxon>
    </lineage>
</organism>
<evidence type="ECO:0000313" key="2">
    <source>
        <dbReference type="Proteomes" id="UP000051500"/>
    </source>
</evidence>
<dbReference type="EMBL" id="JQBZ01000007">
    <property type="protein sequence ID" value="KRN90003.1"/>
    <property type="molecule type" value="Genomic_DNA"/>
</dbReference>
<dbReference type="AlphaFoldDB" id="A0A0R2KKV5"/>
<accession>A0A0R2KKV5</accession>
<sequence>MYSLYCRENNLYCAPTVTFKNQQDQPCYFLMQNLTNNLKSYQVYSICNQECARLMQIKPDKQIYALYQQAKLVGICHYHQKFGKNHLWVKHLNWLIINNPRKKTYRIYHFKELIATIKPVTRDNGTYLECNIGKQTDEPLVLGLLTILHSCPVDPILQHNLQTDLTLS</sequence>
<reference evidence="1 2" key="1">
    <citation type="journal article" date="2015" name="Genome Announc.">
        <title>Expanding the biotechnology potential of lactobacilli through comparative genomics of 213 strains and associated genera.</title>
        <authorList>
            <person name="Sun Z."/>
            <person name="Harris H.M."/>
            <person name="McCann A."/>
            <person name="Guo C."/>
            <person name="Argimon S."/>
            <person name="Zhang W."/>
            <person name="Yang X."/>
            <person name="Jeffery I.B."/>
            <person name="Cooney J.C."/>
            <person name="Kagawa T.F."/>
            <person name="Liu W."/>
            <person name="Song Y."/>
            <person name="Salvetti E."/>
            <person name="Wrobel A."/>
            <person name="Rasinkangas P."/>
            <person name="Parkhill J."/>
            <person name="Rea M.C."/>
            <person name="O'Sullivan O."/>
            <person name="Ritari J."/>
            <person name="Douillard F.P."/>
            <person name="Paul Ross R."/>
            <person name="Yang R."/>
            <person name="Briner A.E."/>
            <person name="Felis G.E."/>
            <person name="de Vos W.M."/>
            <person name="Barrangou R."/>
            <person name="Klaenhammer T.R."/>
            <person name="Caufield P.W."/>
            <person name="Cui Y."/>
            <person name="Zhang H."/>
            <person name="O'Toole P.W."/>
        </authorList>
    </citation>
    <scope>NUCLEOTIDE SEQUENCE [LARGE SCALE GENOMIC DNA]</scope>
    <source>
        <strain evidence="1 2">DSM 22408</strain>
    </source>
</reference>
<dbReference type="eggNOG" id="COG4894">
    <property type="taxonomic scope" value="Bacteria"/>
</dbReference>
<dbReference type="OrthoDB" id="2248181at2"/>
<gene>
    <name evidence="1" type="ORF">IV53_GL001121</name>
</gene>
<proteinExistence type="predicted"/>
<dbReference type="PATRIC" id="fig|1122146.4.peg.1158"/>
<evidence type="ECO:0000313" key="1">
    <source>
        <dbReference type="EMBL" id="KRN90003.1"/>
    </source>
</evidence>
<dbReference type="STRING" id="1122146.IV53_GL001121"/>
<dbReference type="Proteomes" id="UP000051500">
    <property type="component" value="Unassembled WGS sequence"/>
</dbReference>
<keyword evidence="2" id="KW-1185">Reference proteome</keyword>
<dbReference type="RefSeq" id="WP_051188930.1">
    <property type="nucleotide sequence ID" value="NZ_AUHP01000017.1"/>
</dbReference>
<comment type="caution">
    <text evidence="1">The sequence shown here is derived from an EMBL/GenBank/DDBJ whole genome shotgun (WGS) entry which is preliminary data.</text>
</comment>